<comment type="caution">
    <text evidence="1">The sequence shown here is derived from an EMBL/GenBank/DDBJ whole genome shotgun (WGS) entry which is preliminary data.</text>
</comment>
<dbReference type="Proteomes" id="UP000231203">
    <property type="component" value="Unassembled WGS sequence"/>
</dbReference>
<dbReference type="EMBL" id="PDTI01000049">
    <property type="protein sequence ID" value="PIE62365.1"/>
    <property type="molecule type" value="Genomic_DNA"/>
</dbReference>
<reference evidence="1 2" key="1">
    <citation type="submission" date="2017-10" db="EMBL/GenBank/DDBJ databases">
        <title>Novel microbial diversity and functional potential in the marine mammal oral microbiome.</title>
        <authorList>
            <person name="Dudek N.K."/>
            <person name="Sun C.L."/>
            <person name="Burstein D."/>
            <person name="Kantor R.S."/>
            <person name="Aliaga Goltsman D.S."/>
            <person name="Bik E.M."/>
            <person name="Thomas B.C."/>
            <person name="Banfield J.F."/>
            <person name="Relman D.A."/>
        </authorList>
    </citation>
    <scope>NUCLEOTIDE SEQUENCE [LARGE SCALE GENOMIC DNA]</scope>
    <source>
        <strain evidence="1">DOLJORAL78_47_202</strain>
    </source>
</reference>
<evidence type="ECO:0008006" key="3">
    <source>
        <dbReference type="Google" id="ProtNLM"/>
    </source>
</evidence>
<organism evidence="1 2">
    <name type="scientific">Desulfobacter postgatei</name>
    <dbReference type="NCBI Taxonomy" id="2293"/>
    <lineage>
        <taxon>Bacteria</taxon>
        <taxon>Pseudomonadati</taxon>
        <taxon>Thermodesulfobacteriota</taxon>
        <taxon>Desulfobacteria</taxon>
        <taxon>Desulfobacterales</taxon>
        <taxon>Desulfobacteraceae</taxon>
        <taxon>Desulfobacter</taxon>
    </lineage>
</organism>
<accession>A0A2G6MQR9</accession>
<evidence type="ECO:0000313" key="2">
    <source>
        <dbReference type="Proteomes" id="UP000231203"/>
    </source>
</evidence>
<dbReference type="AlphaFoldDB" id="A0A2G6MQR9"/>
<evidence type="ECO:0000313" key="1">
    <source>
        <dbReference type="EMBL" id="PIE62365.1"/>
    </source>
</evidence>
<sequence>MNSKDDVSHCFGDLEKVFPMGPNGLRETPEQCFYHCPVKTRCLQQAMATKDGIQVEEEVIERSTKAGAISFFERWSRKKQAHRRGLKMEK</sequence>
<proteinExistence type="predicted"/>
<protein>
    <recommendedName>
        <fullName evidence="3">4Fe-4S Wbl-type domain-containing protein</fullName>
    </recommendedName>
</protein>
<name>A0A2G6MQR9_9BACT</name>
<gene>
    <name evidence="1" type="ORF">CSA25_05500</name>
</gene>